<keyword evidence="3" id="KW-1185">Reference proteome</keyword>
<dbReference type="Proteomes" id="UP001346149">
    <property type="component" value="Unassembled WGS sequence"/>
</dbReference>
<gene>
    <name evidence="2" type="ORF">SAY86_017158</name>
</gene>
<dbReference type="AlphaFoldDB" id="A0AAN7LRL1"/>
<feature type="region of interest" description="Disordered" evidence="1">
    <location>
        <begin position="398"/>
        <end position="418"/>
    </location>
</feature>
<evidence type="ECO:0008006" key="4">
    <source>
        <dbReference type="Google" id="ProtNLM"/>
    </source>
</evidence>
<dbReference type="PANTHER" id="PTHR40836:SF4">
    <property type="entry name" value="RB1-INDUCIBLE COILED-COIL PROTEIN"/>
    <property type="match status" value="1"/>
</dbReference>
<name>A0AAN7LRL1_TRANT</name>
<accession>A0AAN7LRL1</accession>
<organism evidence="2 3">
    <name type="scientific">Trapa natans</name>
    <name type="common">Water chestnut</name>
    <dbReference type="NCBI Taxonomy" id="22666"/>
    <lineage>
        <taxon>Eukaryota</taxon>
        <taxon>Viridiplantae</taxon>
        <taxon>Streptophyta</taxon>
        <taxon>Embryophyta</taxon>
        <taxon>Tracheophyta</taxon>
        <taxon>Spermatophyta</taxon>
        <taxon>Magnoliopsida</taxon>
        <taxon>eudicotyledons</taxon>
        <taxon>Gunneridae</taxon>
        <taxon>Pentapetalae</taxon>
        <taxon>rosids</taxon>
        <taxon>malvids</taxon>
        <taxon>Myrtales</taxon>
        <taxon>Lythraceae</taxon>
        <taxon>Trapa</taxon>
    </lineage>
</organism>
<evidence type="ECO:0000313" key="2">
    <source>
        <dbReference type="EMBL" id="KAK4789854.1"/>
    </source>
</evidence>
<reference evidence="2 3" key="1">
    <citation type="journal article" date="2023" name="Hortic Res">
        <title>Pangenome of water caltrop reveals structural variations and asymmetric subgenome divergence after allopolyploidization.</title>
        <authorList>
            <person name="Zhang X."/>
            <person name="Chen Y."/>
            <person name="Wang L."/>
            <person name="Yuan Y."/>
            <person name="Fang M."/>
            <person name="Shi L."/>
            <person name="Lu R."/>
            <person name="Comes H.P."/>
            <person name="Ma Y."/>
            <person name="Chen Y."/>
            <person name="Huang G."/>
            <person name="Zhou Y."/>
            <person name="Zheng Z."/>
            <person name="Qiu Y."/>
        </authorList>
    </citation>
    <scope>NUCLEOTIDE SEQUENCE [LARGE SCALE GENOMIC DNA]</scope>
    <source>
        <strain evidence="2">F231</strain>
    </source>
</reference>
<evidence type="ECO:0000256" key="1">
    <source>
        <dbReference type="SAM" id="MobiDB-lite"/>
    </source>
</evidence>
<proteinExistence type="predicted"/>
<dbReference type="EMBL" id="JAXQNO010000010">
    <property type="protein sequence ID" value="KAK4789854.1"/>
    <property type="molecule type" value="Genomic_DNA"/>
</dbReference>
<evidence type="ECO:0000313" key="3">
    <source>
        <dbReference type="Proteomes" id="UP001346149"/>
    </source>
</evidence>
<dbReference type="PANTHER" id="PTHR40836">
    <property type="entry name" value="RB1-INDUCIBLE COILED-COIL PROTEIN"/>
    <property type="match status" value="1"/>
</dbReference>
<protein>
    <recommendedName>
        <fullName evidence="4">DUF3741 domain-containing protein</fullName>
    </recommendedName>
</protein>
<sequence>MEEDWATPRYEHYPMKKLIKDKIPRRPHSRKDGPSIVARLMGMEMLPLETKSTLSPIKKQEELIWCNSSSNEKNTGGSIIHRHSNTYSFEHEFDLIYDHPSSKPKRREHPQEEELQKFKKEFEVWQAAMLKECCRHGEGGKACTLALDEERVRPKSHLVHVKSAERRPVRSCGENQELYVSLPSRARYGDNETVPNKIVVLKPGPDGIWSSEESRTSFSGSSDERGSVEDLLEEVKERLKQEFQGKNFQKGLVVPRNRIRESVRRRELELGPGLVRSESTRSHKSDDIQLSEINSPEFIRRDTRRLLAERLENVLKREMDTSDFSRSCLLEEKRVFQNSPVILNTEQQRQLHGRSFLDESLSPKNLVRSLSAPVSRTSFGKLLEDPHAITGARIGRNREHSTEKLSAGMKNGKKEKESFSIRSTFGSRGRLPRKRMASMADLHTWEPSSSNEDIWSGPTVILQPGEGYVRVPCTYYP</sequence>
<comment type="caution">
    <text evidence="2">The sequence shown here is derived from an EMBL/GenBank/DDBJ whole genome shotgun (WGS) entry which is preliminary data.</text>
</comment>